<name>A0A6J1THX5_FRAOC</name>
<dbReference type="SMR" id="A0A6J1THX5"/>
<evidence type="ECO:0000256" key="7">
    <source>
        <dbReference type="ARBA" id="ARBA00022824"/>
    </source>
</evidence>
<evidence type="ECO:0000256" key="5">
    <source>
        <dbReference type="ARBA" id="ARBA00022617"/>
    </source>
</evidence>
<organism evidence="15 16">
    <name type="scientific">Frankliniella occidentalis</name>
    <name type="common">Western flower thrips</name>
    <name type="synonym">Euthrips occidentalis</name>
    <dbReference type="NCBI Taxonomy" id="133901"/>
    <lineage>
        <taxon>Eukaryota</taxon>
        <taxon>Metazoa</taxon>
        <taxon>Ecdysozoa</taxon>
        <taxon>Arthropoda</taxon>
        <taxon>Hexapoda</taxon>
        <taxon>Insecta</taxon>
        <taxon>Pterygota</taxon>
        <taxon>Neoptera</taxon>
        <taxon>Paraneoptera</taxon>
        <taxon>Thysanoptera</taxon>
        <taxon>Terebrantia</taxon>
        <taxon>Thripoidea</taxon>
        <taxon>Thripidae</taxon>
        <taxon>Frankliniella</taxon>
    </lineage>
</organism>
<dbReference type="GeneID" id="113217268"/>
<evidence type="ECO:0000256" key="4">
    <source>
        <dbReference type="ARBA" id="ARBA00010617"/>
    </source>
</evidence>
<evidence type="ECO:0000256" key="6">
    <source>
        <dbReference type="ARBA" id="ARBA00022723"/>
    </source>
</evidence>
<evidence type="ECO:0000256" key="1">
    <source>
        <dbReference type="ARBA" id="ARBA00001971"/>
    </source>
</evidence>
<evidence type="ECO:0000256" key="2">
    <source>
        <dbReference type="ARBA" id="ARBA00004174"/>
    </source>
</evidence>
<dbReference type="FunFam" id="1.10.630.10:FF:000042">
    <property type="entry name" value="Cytochrome P450"/>
    <property type="match status" value="1"/>
</dbReference>
<evidence type="ECO:0000256" key="8">
    <source>
        <dbReference type="ARBA" id="ARBA00022848"/>
    </source>
</evidence>
<evidence type="ECO:0000256" key="10">
    <source>
        <dbReference type="ARBA" id="ARBA00023004"/>
    </source>
</evidence>
<dbReference type="InterPro" id="IPR002401">
    <property type="entry name" value="Cyt_P450_E_grp-I"/>
</dbReference>
<keyword evidence="8" id="KW-0492">Microsome</keyword>
<keyword evidence="12" id="KW-0472">Membrane</keyword>
<evidence type="ECO:0000256" key="11">
    <source>
        <dbReference type="ARBA" id="ARBA00023033"/>
    </source>
</evidence>
<keyword evidence="7" id="KW-0256">Endoplasmic reticulum</keyword>
<dbReference type="PANTHER" id="PTHR24292:SF54">
    <property type="entry name" value="CYP9F3-RELATED"/>
    <property type="match status" value="1"/>
</dbReference>
<accession>A0A6J1THX5</accession>
<evidence type="ECO:0000313" key="16">
    <source>
        <dbReference type="RefSeq" id="XP_026292868.1"/>
    </source>
</evidence>
<dbReference type="PROSITE" id="PS00086">
    <property type="entry name" value="CYTOCHROME_P450"/>
    <property type="match status" value="1"/>
</dbReference>
<keyword evidence="15" id="KW-1185">Reference proteome</keyword>
<dbReference type="GO" id="GO:0020037">
    <property type="term" value="F:heme binding"/>
    <property type="evidence" value="ECO:0007669"/>
    <property type="project" value="InterPro"/>
</dbReference>
<comment type="similarity">
    <text evidence="4 14">Belongs to the cytochrome P450 family.</text>
</comment>
<keyword evidence="5 13" id="KW-0349">Heme</keyword>
<dbReference type="PANTHER" id="PTHR24292">
    <property type="entry name" value="CYTOCHROME P450"/>
    <property type="match status" value="1"/>
</dbReference>
<gene>
    <name evidence="16" type="primary">LOC113217268</name>
</gene>
<sequence length="497" mass="56703">MAVLEILAAAAALTLLLYYYMTSTADFFAKRDIPHLPQTPLVGSSLDALLSRRFRGQVWREWYDHAKAHGHKFYGVFVGRRPTLFVCDVDMVKTILVKDFQHVMDRGTYYDRKREPLSANLFNIGGGEWKALRSKLTPTFTSGKMKSMFYLVRACTDELERYLGAEVLKGGDVEMAEVMGKFSTDVIASCAFGVEANALKDPDSEFRSMGRKVVEVDPLRAIVNMVAETMPWLRPLLPMPLLRPDVKDFFIRTFNENVEYRERQKVARHDFIDLLIQLKNDKTAGLEDAVLPAQAFVFYLAGFETSSAATSTCLVELAHHPDIQERLRDEVDRVLAKHGGITYEALHDMTYMEQCIEETMRLYPALAGLPRVVTRDYQLPGESPRAVLPAGTRVIIPTYAIHCDPEFYPDPMRFDPERFTEENKRSRPHYAYLPFGEGPRICIGLRFAMMQMKTSLAMILSSYRVFPSPKSVYPARFEPKTFVTKLKGGNRLKITKR</sequence>
<keyword evidence="10 13" id="KW-0408">Iron</keyword>
<dbReference type="PRINTS" id="PR00385">
    <property type="entry name" value="P450"/>
</dbReference>
<dbReference type="OrthoDB" id="2789670at2759"/>
<dbReference type="AlphaFoldDB" id="A0A6J1THX5"/>
<dbReference type="GO" id="GO:0004497">
    <property type="term" value="F:monooxygenase activity"/>
    <property type="evidence" value="ECO:0007669"/>
    <property type="project" value="UniProtKB-KW"/>
</dbReference>
<evidence type="ECO:0000256" key="12">
    <source>
        <dbReference type="ARBA" id="ARBA00023136"/>
    </source>
</evidence>
<evidence type="ECO:0000256" key="13">
    <source>
        <dbReference type="PIRSR" id="PIRSR602401-1"/>
    </source>
</evidence>
<dbReference type="KEGG" id="foc:113217268"/>
<evidence type="ECO:0000313" key="15">
    <source>
        <dbReference type="Proteomes" id="UP000504606"/>
    </source>
</evidence>
<dbReference type="Gene3D" id="1.10.630.10">
    <property type="entry name" value="Cytochrome P450"/>
    <property type="match status" value="1"/>
</dbReference>
<evidence type="ECO:0000256" key="14">
    <source>
        <dbReference type="RuleBase" id="RU000461"/>
    </source>
</evidence>
<comment type="subcellular location">
    <subcellularLocation>
        <location evidence="3">Endoplasmic reticulum membrane</location>
        <topology evidence="3">Peripheral membrane protein</topology>
    </subcellularLocation>
    <subcellularLocation>
        <location evidence="2">Microsome membrane</location>
        <topology evidence="2">Peripheral membrane protein</topology>
    </subcellularLocation>
</comment>
<proteinExistence type="inferred from homology"/>
<keyword evidence="11 14" id="KW-0503">Monooxygenase</keyword>
<dbReference type="GO" id="GO:0005789">
    <property type="term" value="C:endoplasmic reticulum membrane"/>
    <property type="evidence" value="ECO:0007669"/>
    <property type="project" value="UniProtKB-SubCell"/>
</dbReference>
<feature type="binding site" description="axial binding residue" evidence="13">
    <location>
        <position position="442"/>
    </location>
    <ligand>
        <name>heme</name>
        <dbReference type="ChEBI" id="CHEBI:30413"/>
    </ligand>
    <ligandPart>
        <name>Fe</name>
        <dbReference type="ChEBI" id="CHEBI:18248"/>
    </ligandPart>
</feature>
<dbReference type="PRINTS" id="PR00463">
    <property type="entry name" value="EP450I"/>
</dbReference>
<protein>
    <submittedName>
        <fullName evidence="16">Cytochrome P450 6a2-like</fullName>
    </submittedName>
</protein>
<dbReference type="CDD" id="cd11056">
    <property type="entry name" value="CYP6-like"/>
    <property type="match status" value="1"/>
</dbReference>
<reference evidence="16" key="1">
    <citation type="submission" date="2025-08" db="UniProtKB">
        <authorList>
            <consortium name="RefSeq"/>
        </authorList>
    </citation>
    <scope>IDENTIFICATION</scope>
    <source>
        <tissue evidence="16">Whole organism</tissue>
    </source>
</reference>
<keyword evidence="9 14" id="KW-0560">Oxidoreductase</keyword>
<dbReference type="RefSeq" id="XP_026292868.1">
    <property type="nucleotide sequence ID" value="XM_026437083.2"/>
</dbReference>
<dbReference type="InterPro" id="IPR001128">
    <property type="entry name" value="Cyt_P450"/>
</dbReference>
<dbReference type="GO" id="GO:0016705">
    <property type="term" value="F:oxidoreductase activity, acting on paired donors, with incorporation or reduction of molecular oxygen"/>
    <property type="evidence" value="ECO:0007669"/>
    <property type="project" value="InterPro"/>
</dbReference>
<dbReference type="InterPro" id="IPR050476">
    <property type="entry name" value="Insect_CytP450_Detox"/>
</dbReference>
<comment type="cofactor">
    <cofactor evidence="1 13">
        <name>heme</name>
        <dbReference type="ChEBI" id="CHEBI:30413"/>
    </cofactor>
</comment>
<evidence type="ECO:0000256" key="3">
    <source>
        <dbReference type="ARBA" id="ARBA00004406"/>
    </source>
</evidence>
<evidence type="ECO:0000256" key="9">
    <source>
        <dbReference type="ARBA" id="ARBA00023002"/>
    </source>
</evidence>
<dbReference type="Proteomes" id="UP000504606">
    <property type="component" value="Unplaced"/>
</dbReference>
<dbReference type="Pfam" id="PF00067">
    <property type="entry name" value="p450"/>
    <property type="match status" value="1"/>
</dbReference>
<keyword evidence="6 13" id="KW-0479">Metal-binding</keyword>
<dbReference type="GO" id="GO:0005506">
    <property type="term" value="F:iron ion binding"/>
    <property type="evidence" value="ECO:0007669"/>
    <property type="project" value="InterPro"/>
</dbReference>
<dbReference type="InterPro" id="IPR017972">
    <property type="entry name" value="Cyt_P450_CS"/>
</dbReference>
<dbReference type="SUPFAM" id="SSF48264">
    <property type="entry name" value="Cytochrome P450"/>
    <property type="match status" value="1"/>
</dbReference>
<dbReference type="InterPro" id="IPR036396">
    <property type="entry name" value="Cyt_P450_sf"/>
</dbReference>